<dbReference type="HAMAP" id="MF_00598">
    <property type="entry name" value="Smg"/>
    <property type="match status" value="1"/>
</dbReference>
<evidence type="ECO:0000313" key="3">
    <source>
        <dbReference type="Proteomes" id="UP000510621"/>
    </source>
</evidence>
<dbReference type="AlphaFoldDB" id="A0A7L6AWE6"/>
<dbReference type="InterPro" id="IPR007456">
    <property type="entry name" value="Smg"/>
</dbReference>
<dbReference type="Proteomes" id="UP000510621">
    <property type="component" value="Chromosome"/>
</dbReference>
<name>A0A7L6AWE6_9GAMM</name>
<dbReference type="KEGG" id="this:HZT40_19800"/>
<dbReference type="Pfam" id="PF04361">
    <property type="entry name" value="DUF494"/>
    <property type="match status" value="1"/>
</dbReference>
<evidence type="ECO:0000256" key="1">
    <source>
        <dbReference type="HAMAP-Rule" id="MF_00598"/>
    </source>
</evidence>
<sequence>MKENTLDVLFYLFDNYPEMGDNLPEDRASMHGYLQEAGFLNSEINRAFDWLESLGDEAARVEVTYSASCVRLFAPEEQRWLDTESQGYLVFLEQAGVISPEAREQILDRVLELQDSDFNLDRLKWVVLMVLLNRPEEGNSFFWAEGLSVSGSAAPVIH</sequence>
<proteinExistence type="inferred from homology"/>
<evidence type="ECO:0000313" key="2">
    <source>
        <dbReference type="EMBL" id="QLQ33466.1"/>
    </source>
</evidence>
<gene>
    <name evidence="1" type="primary">smg</name>
    <name evidence="2" type="ORF">HZT40_19800</name>
</gene>
<reference evidence="2" key="1">
    <citation type="submission" date="2020-06" db="EMBL/GenBank/DDBJ databases">
        <title>Analysis procedures for assessing recovery of high quality, complete, closed genomes from Nanopore long read metagenome sequencing.</title>
        <authorList>
            <person name="Bessarab I."/>
            <person name="Arumugam K."/>
            <person name="Haryono M."/>
            <person name="Liu X."/>
            <person name="Roy S."/>
            <person name="Zuniga-Montanez R.E."/>
            <person name="Qiu G."/>
            <person name="Drautz-Moses D.I."/>
            <person name="Law Y.Y."/>
            <person name="Wuertz S."/>
            <person name="Lauro F.M."/>
            <person name="Huson D.H."/>
            <person name="Williams R.B."/>
        </authorList>
    </citation>
    <scope>NUCLEOTIDE SEQUENCE [LARGE SCALE GENOMIC DNA]</scope>
    <source>
        <strain evidence="2">SSD2</strain>
    </source>
</reference>
<accession>A0A7L6AWE6</accession>
<dbReference type="PANTHER" id="PTHR38692">
    <property type="entry name" value="PROTEIN SMG"/>
    <property type="match status" value="1"/>
</dbReference>
<protein>
    <recommendedName>
        <fullName evidence="1">Protein Smg homolog</fullName>
    </recommendedName>
</protein>
<keyword evidence="3" id="KW-1185">Reference proteome</keyword>
<organism evidence="2 3">
    <name type="scientific">Candidatus Thiothrix singaporensis</name>
    <dbReference type="NCBI Taxonomy" id="2799669"/>
    <lineage>
        <taxon>Bacteria</taxon>
        <taxon>Pseudomonadati</taxon>
        <taxon>Pseudomonadota</taxon>
        <taxon>Gammaproteobacteria</taxon>
        <taxon>Thiotrichales</taxon>
        <taxon>Thiotrichaceae</taxon>
        <taxon>Thiothrix</taxon>
    </lineage>
</organism>
<comment type="similarity">
    <text evidence="1">Belongs to the Smg family.</text>
</comment>
<dbReference type="EMBL" id="CP059265">
    <property type="protein sequence ID" value="QLQ33466.1"/>
    <property type="molecule type" value="Genomic_DNA"/>
</dbReference>
<dbReference type="PANTHER" id="PTHR38692:SF1">
    <property type="entry name" value="PROTEIN SMG"/>
    <property type="match status" value="1"/>
</dbReference>